<sequence length="224" mass="25314">MTRQKRTTDGRLPLPPTVGDRQQRSKGGQRPTEDGLQVESRIEQTDLESVRATRETSSGVANRGHIARLYKWKNKKSSGDVQKKGKELKFLNKRDHVGTWTSDSRSSLFSMGLVNNGDDGSMPRSMLDFGLKKNRTRFYCVTWPITRVRFLNSGIGARRRFYLSGVCYIPSSMQTSSETSQPKMPGGPGWRQPNPLLCLPQVLQIEEESAVCFSDFSSNFEEPF</sequence>
<gene>
    <name evidence="1" type="ORF">M9H77_17814</name>
</gene>
<name>A0ACC0B5P8_CATRO</name>
<evidence type="ECO:0000313" key="2">
    <source>
        <dbReference type="Proteomes" id="UP001060085"/>
    </source>
</evidence>
<protein>
    <submittedName>
        <fullName evidence="1">Uncharacterized protein</fullName>
    </submittedName>
</protein>
<proteinExistence type="predicted"/>
<reference evidence="2" key="1">
    <citation type="journal article" date="2023" name="Nat. Plants">
        <title>Single-cell RNA sequencing provides a high-resolution roadmap for understanding the multicellular compartmentation of specialized metabolism.</title>
        <authorList>
            <person name="Sun S."/>
            <person name="Shen X."/>
            <person name="Li Y."/>
            <person name="Li Y."/>
            <person name="Wang S."/>
            <person name="Li R."/>
            <person name="Zhang H."/>
            <person name="Shen G."/>
            <person name="Guo B."/>
            <person name="Wei J."/>
            <person name="Xu J."/>
            <person name="St-Pierre B."/>
            <person name="Chen S."/>
            <person name="Sun C."/>
        </authorList>
    </citation>
    <scope>NUCLEOTIDE SEQUENCE [LARGE SCALE GENOMIC DNA]</scope>
</reference>
<dbReference type="Proteomes" id="UP001060085">
    <property type="component" value="Linkage Group LG04"/>
</dbReference>
<keyword evidence="2" id="KW-1185">Reference proteome</keyword>
<dbReference type="EMBL" id="CM044704">
    <property type="protein sequence ID" value="KAI5667961.1"/>
    <property type="molecule type" value="Genomic_DNA"/>
</dbReference>
<evidence type="ECO:0000313" key="1">
    <source>
        <dbReference type="EMBL" id="KAI5667961.1"/>
    </source>
</evidence>
<comment type="caution">
    <text evidence="1">The sequence shown here is derived from an EMBL/GenBank/DDBJ whole genome shotgun (WGS) entry which is preliminary data.</text>
</comment>
<accession>A0ACC0B5P8</accession>
<organism evidence="1 2">
    <name type="scientific">Catharanthus roseus</name>
    <name type="common">Madagascar periwinkle</name>
    <name type="synonym">Vinca rosea</name>
    <dbReference type="NCBI Taxonomy" id="4058"/>
    <lineage>
        <taxon>Eukaryota</taxon>
        <taxon>Viridiplantae</taxon>
        <taxon>Streptophyta</taxon>
        <taxon>Embryophyta</taxon>
        <taxon>Tracheophyta</taxon>
        <taxon>Spermatophyta</taxon>
        <taxon>Magnoliopsida</taxon>
        <taxon>eudicotyledons</taxon>
        <taxon>Gunneridae</taxon>
        <taxon>Pentapetalae</taxon>
        <taxon>asterids</taxon>
        <taxon>lamiids</taxon>
        <taxon>Gentianales</taxon>
        <taxon>Apocynaceae</taxon>
        <taxon>Rauvolfioideae</taxon>
        <taxon>Vinceae</taxon>
        <taxon>Catharanthinae</taxon>
        <taxon>Catharanthus</taxon>
    </lineage>
</organism>